<dbReference type="Proteomes" id="UP001165064">
    <property type="component" value="Unassembled WGS sequence"/>
</dbReference>
<organism evidence="1 2">
    <name type="scientific">Ambrosiozyma monospora</name>
    <name type="common">Yeast</name>
    <name type="synonym">Endomycopsis monosporus</name>
    <dbReference type="NCBI Taxonomy" id="43982"/>
    <lineage>
        <taxon>Eukaryota</taxon>
        <taxon>Fungi</taxon>
        <taxon>Dikarya</taxon>
        <taxon>Ascomycota</taxon>
        <taxon>Saccharomycotina</taxon>
        <taxon>Pichiomycetes</taxon>
        <taxon>Pichiales</taxon>
        <taxon>Pichiaceae</taxon>
        <taxon>Ambrosiozyma</taxon>
    </lineage>
</organism>
<dbReference type="EMBL" id="BSXS01001365">
    <property type="protein sequence ID" value="GME75961.1"/>
    <property type="molecule type" value="Genomic_DNA"/>
</dbReference>
<protein>
    <submittedName>
        <fullName evidence="1">Unnamed protein product</fullName>
    </submittedName>
</protein>
<gene>
    <name evidence="1" type="ORF">Amon02_000238400</name>
</gene>
<comment type="caution">
    <text evidence="1">The sequence shown here is derived from an EMBL/GenBank/DDBJ whole genome shotgun (WGS) entry which is preliminary data.</text>
</comment>
<keyword evidence="2" id="KW-1185">Reference proteome</keyword>
<evidence type="ECO:0000313" key="2">
    <source>
        <dbReference type="Proteomes" id="UP001165064"/>
    </source>
</evidence>
<sequence>MRVQLWQFLWAAIVILLNPLQTYAVKEYLFKKCDQSGFCSRNRHFATEVTKQGLDYNSRYSIDLPSLIIKDDEGYFDAKILKELNDGSHVDLSLHVSLLSGNNLRFQINEVNRKTEQSLIQDKRYDEASKWAFVKEPELIPFQHELSSDQLILTYGEHYEAKFDFHPFKLTLLYKGVPSLIVNDRNLLNVEHYRTRKQEDEENSIHIAPEESTFDAYKDSFKDSKGDTLPLGPESVALDFTFANSLTVYGIPEHADTMSLKDTTDGEPYRLFNVDIFEYLTQSRLPMYGSIPFMLSTNSKHSSGLFWVNSADTYIDIKKVHKVEADEKKVIPEETQSQRVQTHWMSENGIVDVILFVKDSPHEVTQAYASITGNTQLPNLFSLGYHQSRWNYNDEPDVLDINSKFDQHQIPYDTIWLDVEYTDERKYFTWEPKMFPNPDRMLSKLAETGRYLVALIDPHLKIGYEVSNVVEKQNIGYRKSDNSSSFHGHCWPGESVWIDTFNPAAQSFWNKLHAVGSNFMGQAQNLFPWNDMSEPSVFDGPETTAPKDIIHYGNWEHRSVHNLNGLTFHEATYKALIAHNNNIRPFILTRAFFSGSQRTAAMWTGDNMAKWEYVQASISQVLTLNIAGYPFCGADVAGFFGNPEPELLVRFYQTGIWYPFFRGHAHIDSRRHEPWVAGGEYTDIMRDTIKLRYKLLPLLYTEFYKSSQVGSPIVNPIFFLYPEDEQNYDIDDEFFFGKSLLVKPITEQGQTETLVYLPDDKIYYDFEDYTPYQGKGYHSFNAPLSKIPVLLKAGTIIPTKQRYRRSSKLMKFDPYTLYLTADSDGTASGELYIDDGETFNAQNDNDFSIE</sequence>
<reference evidence="1" key="1">
    <citation type="submission" date="2023-04" db="EMBL/GenBank/DDBJ databases">
        <title>Ambrosiozyma monospora NBRC 10751.</title>
        <authorList>
            <person name="Ichikawa N."/>
            <person name="Sato H."/>
            <person name="Tonouchi N."/>
        </authorList>
    </citation>
    <scope>NUCLEOTIDE SEQUENCE</scope>
    <source>
        <strain evidence="1">NBRC 10751</strain>
    </source>
</reference>
<evidence type="ECO:0000313" key="1">
    <source>
        <dbReference type="EMBL" id="GME75961.1"/>
    </source>
</evidence>
<accession>A0ACB5SXB8</accession>
<proteinExistence type="predicted"/>
<name>A0ACB5SXB8_AMBMO</name>